<comment type="caution">
    <text evidence="1">The sequence shown here is derived from an EMBL/GenBank/DDBJ whole genome shotgun (WGS) entry which is preliminary data.</text>
</comment>
<name>A0A0G0UVY7_9BACT</name>
<sequence length="153" mass="17717">MGKVSKRVISIDLENHIFEIFIKTISKLKNAAEVQNFLYDLLSPTEKIMLIKRLAIAVMLTKGYTYDAIDHTLKVSRPTIMTVSYFLKHGKKGGYKKAVDEILKDQNREALFDKIEEILISMSPPKIYSSASYERKRKLGKELFRIKSLRNNF</sequence>
<dbReference type="InterPro" id="IPR013368">
    <property type="entry name" value="YecD_YerC"/>
</dbReference>
<organism evidence="1 2">
    <name type="scientific">Candidatus Curtissbacteria bacterium GW2011_GWA1_40_24</name>
    <dbReference type="NCBI Taxonomy" id="1618406"/>
    <lineage>
        <taxon>Bacteria</taxon>
        <taxon>Candidatus Curtissiibacteriota</taxon>
    </lineage>
</organism>
<dbReference type="Pfam" id="PF01371">
    <property type="entry name" value="Trp_repressor"/>
    <property type="match status" value="1"/>
</dbReference>
<gene>
    <name evidence="1" type="ORF">UT92_C0017G0005</name>
</gene>
<dbReference type="PANTHER" id="PTHR40080:SF1">
    <property type="entry name" value="TRPR-LIKE PROTEIN YERC_YECD"/>
    <property type="match status" value="1"/>
</dbReference>
<evidence type="ECO:0000313" key="1">
    <source>
        <dbReference type="EMBL" id="KKR54532.1"/>
    </source>
</evidence>
<dbReference type="SUPFAM" id="SSF48295">
    <property type="entry name" value="TrpR-like"/>
    <property type="match status" value="1"/>
</dbReference>
<accession>A0A0G0UVY7</accession>
<dbReference type="GO" id="GO:0043565">
    <property type="term" value="F:sequence-specific DNA binding"/>
    <property type="evidence" value="ECO:0007669"/>
    <property type="project" value="InterPro"/>
</dbReference>
<protein>
    <recommendedName>
        <fullName evidence="3">TrpR like protein, YerC/YecD</fullName>
    </recommendedName>
</protein>
<dbReference type="InterPro" id="IPR038116">
    <property type="entry name" value="TrpR-like_sf"/>
</dbReference>
<dbReference type="PANTHER" id="PTHR40080">
    <property type="entry name" value="LMO1763 PROTEIN"/>
    <property type="match status" value="1"/>
</dbReference>
<dbReference type="InterPro" id="IPR000831">
    <property type="entry name" value="Trp_repress"/>
</dbReference>
<dbReference type="InterPro" id="IPR010921">
    <property type="entry name" value="Trp_repressor/repl_initiator"/>
</dbReference>
<proteinExistence type="predicted"/>
<dbReference type="GO" id="GO:0003700">
    <property type="term" value="F:DNA-binding transcription factor activity"/>
    <property type="evidence" value="ECO:0007669"/>
    <property type="project" value="InterPro"/>
</dbReference>
<evidence type="ECO:0008006" key="3">
    <source>
        <dbReference type="Google" id="ProtNLM"/>
    </source>
</evidence>
<reference evidence="1 2" key="1">
    <citation type="journal article" date="2015" name="Nature">
        <title>rRNA introns, odd ribosomes, and small enigmatic genomes across a large radiation of phyla.</title>
        <authorList>
            <person name="Brown C.T."/>
            <person name="Hug L.A."/>
            <person name="Thomas B.C."/>
            <person name="Sharon I."/>
            <person name="Castelle C.J."/>
            <person name="Singh A."/>
            <person name="Wilkins M.J."/>
            <person name="Williams K.H."/>
            <person name="Banfield J.F."/>
        </authorList>
    </citation>
    <scope>NUCLEOTIDE SEQUENCE [LARGE SCALE GENOMIC DNA]</scope>
</reference>
<dbReference type="Proteomes" id="UP000034489">
    <property type="component" value="Unassembled WGS sequence"/>
</dbReference>
<dbReference type="AlphaFoldDB" id="A0A0G0UVY7"/>
<dbReference type="Gene3D" id="1.10.1270.10">
    <property type="entry name" value="TrpR-like"/>
    <property type="match status" value="1"/>
</dbReference>
<evidence type="ECO:0000313" key="2">
    <source>
        <dbReference type="Proteomes" id="UP000034489"/>
    </source>
</evidence>
<dbReference type="EMBL" id="LBYQ01000017">
    <property type="protein sequence ID" value="KKR54532.1"/>
    <property type="molecule type" value="Genomic_DNA"/>
</dbReference>